<dbReference type="AlphaFoldDB" id="J9E8T8"/>
<evidence type="ECO:0000313" key="3">
    <source>
        <dbReference type="Proteomes" id="UP000004810"/>
    </source>
</evidence>
<dbReference type="EMBL" id="ADBV01017720">
    <property type="protein sequence ID" value="EJW71779.1"/>
    <property type="molecule type" value="Genomic_DNA"/>
</dbReference>
<dbReference type="Proteomes" id="UP000004810">
    <property type="component" value="Unassembled WGS sequence"/>
</dbReference>
<evidence type="ECO:0000313" key="2">
    <source>
        <dbReference type="EMBL" id="EJW71779.1"/>
    </source>
</evidence>
<sequence length="76" mass="8723">MKESIKWRPRRTIMFCLWDAEEFGLIGSTEWVEEFMKPLQQRAIAVINVDNINGDTSLSIKAVPLLYRVIVNAAAK</sequence>
<dbReference type="PANTHER" id="PTHR10404:SF46">
    <property type="entry name" value="VACUOLAR PROTEIN SORTING-ASSOCIATED PROTEIN 70"/>
    <property type="match status" value="1"/>
</dbReference>
<reference evidence="3" key="1">
    <citation type="submission" date="2012-08" db="EMBL/GenBank/DDBJ databases">
        <title>The Genome Sequence of Wuchereria bancrofti.</title>
        <authorList>
            <person name="Nutman T.B."/>
            <person name="Fink D.L."/>
            <person name="Russ C."/>
            <person name="Young S."/>
            <person name="Zeng Q."/>
            <person name="Koehrsen M."/>
            <person name="Alvarado L."/>
            <person name="Berlin A."/>
            <person name="Chapman S.B."/>
            <person name="Chen Z."/>
            <person name="Freedman E."/>
            <person name="Gellesch M."/>
            <person name="Goldberg J."/>
            <person name="Griggs A."/>
            <person name="Gujja S."/>
            <person name="Heilman E.R."/>
            <person name="Heiman D."/>
            <person name="Hepburn T."/>
            <person name="Howarth C."/>
            <person name="Jen D."/>
            <person name="Larson L."/>
            <person name="Lewis B."/>
            <person name="Mehta T."/>
            <person name="Park D."/>
            <person name="Pearson M."/>
            <person name="Roberts A."/>
            <person name="Saif S."/>
            <person name="Shea T."/>
            <person name="Shenoy N."/>
            <person name="Sisk P."/>
            <person name="Stolte C."/>
            <person name="Sykes S."/>
            <person name="Walk T."/>
            <person name="White J."/>
            <person name="Yandava C."/>
            <person name="Haas B."/>
            <person name="Henn M.R."/>
            <person name="Nusbaum C."/>
            <person name="Birren B."/>
        </authorList>
    </citation>
    <scope>NUCLEOTIDE SEQUENCE [LARGE SCALE GENOMIC DNA]</scope>
    <source>
        <strain evidence="3">NA</strain>
    </source>
</reference>
<dbReference type="InterPro" id="IPR007484">
    <property type="entry name" value="Peptidase_M28"/>
</dbReference>
<dbReference type="Gene3D" id="3.40.630.10">
    <property type="entry name" value="Zn peptidases"/>
    <property type="match status" value="1"/>
</dbReference>
<dbReference type="GO" id="GO:0004180">
    <property type="term" value="F:carboxypeptidase activity"/>
    <property type="evidence" value="ECO:0007669"/>
    <property type="project" value="TreeGrafter"/>
</dbReference>
<dbReference type="SUPFAM" id="SSF53187">
    <property type="entry name" value="Zn-dependent exopeptidases"/>
    <property type="match status" value="1"/>
</dbReference>
<proteinExistence type="predicted"/>
<dbReference type="PANTHER" id="PTHR10404">
    <property type="entry name" value="N-ACETYLATED-ALPHA-LINKED ACIDIC DIPEPTIDASE"/>
    <property type="match status" value="1"/>
</dbReference>
<dbReference type="InterPro" id="IPR039373">
    <property type="entry name" value="Peptidase_M28B"/>
</dbReference>
<feature type="domain" description="Peptidase M28" evidence="1">
    <location>
        <begin position="6"/>
        <end position="55"/>
    </location>
</feature>
<gene>
    <name evidence="2" type="ORF">WUBG_17315</name>
</gene>
<comment type="caution">
    <text evidence="2">The sequence shown here is derived from an EMBL/GenBank/DDBJ whole genome shotgun (WGS) entry which is preliminary data.</text>
</comment>
<protein>
    <recommendedName>
        <fullName evidence="1">Peptidase M28 domain-containing protein</fullName>
    </recommendedName>
</protein>
<organism evidence="2 3">
    <name type="scientific">Wuchereria bancrofti</name>
    <dbReference type="NCBI Taxonomy" id="6293"/>
    <lineage>
        <taxon>Eukaryota</taxon>
        <taxon>Metazoa</taxon>
        <taxon>Ecdysozoa</taxon>
        <taxon>Nematoda</taxon>
        <taxon>Chromadorea</taxon>
        <taxon>Rhabditida</taxon>
        <taxon>Spirurina</taxon>
        <taxon>Spiruromorpha</taxon>
        <taxon>Filarioidea</taxon>
        <taxon>Onchocercidae</taxon>
        <taxon>Wuchereria</taxon>
    </lineage>
</organism>
<accession>J9E8T8</accession>
<evidence type="ECO:0000259" key="1">
    <source>
        <dbReference type="Pfam" id="PF04389"/>
    </source>
</evidence>
<name>J9E8T8_WUCBA</name>
<dbReference type="Pfam" id="PF04389">
    <property type="entry name" value="Peptidase_M28"/>
    <property type="match status" value="1"/>
</dbReference>